<feature type="binding site" evidence="11">
    <location>
        <position position="106"/>
    </location>
    <ligand>
        <name>oxalate</name>
        <dbReference type="ChEBI" id="CHEBI:30623"/>
    </ligand>
</feature>
<feature type="binding site" evidence="12">
    <location>
        <position position="99"/>
    </location>
    <ligand>
        <name>Mn(2+)</name>
        <dbReference type="ChEBI" id="CHEBI:29035"/>
    </ligand>
</feature>
<evidence type="ECO:0000256" key="3">
    <source>
        <dbReference type="ARBA" id="ARBA00022523"/>
    </source>
</evidence>
<dbReference type="SUPFAM" id="SSF51182">
    <property type="entry name" value="RmlC-like cupins"/>
    <property type="match status" value="1"/>
</dbReference>
<evidence type="ECO:0000256" key="10">
    <source>
        <dbReference type="ARBA" id="ARBA00023211"/>
    </source>
</evidence>
<evidence type="ECO:0000313" key="17">
    <source>
        <dbReference type="Proteomes" id="UP001367508"/>
    </source>
</evidence>
<keyword evidence="5 11" id="KW-0479">Metal-binding</keyword>
<keyword evidence="17" id="KW-1185">Reference proteome</keyword>
<dbReference type="FunFam" id="2.60.120.10:FF:000047">
    <property type="entry name" value="Auxin-binding protein ABP19a"/>
    <property type="match status" value="1"/>
</dbReference>
<dbReference type="GO" id="GO:0030145">
    <property type="term" value="F:manganese ion binding"/>
    <property type="evidence" value="ECO:0007669"/>
    <property type="project" value="UniProtKB-UniRule"/>
</dbReference>
<keyword evidence="3 14" id="KW-0052">Apoplast</keyword>
<evidence type="ECO:0000259" key="15">
    <source>
        <dbReference type="SMART" id="SM00835"/>
    </source>
</evidence>
<proteinExistence type="inferred from homology"/>
<evidence type="ECO:0000256" key="13">
    <source>
        <dbReference type="PIRSR" id="PIRSR601929-3"/>
    </source>
</evidence>
<evidence type="ECO:0000256" key="7">
    <source>
        <dbReference type="ARBA" id="ARBA00023157"/>
    </source>
</evidence>
<dbReference type="EMBL" id="JAYMYQ010000002">
    <property type="protein sequence ID" value="KAK7349296.1"/>
    <property type="molecule type" value="Genomic_DNA"/>
</dbReference>
<dbReference type="AlphaFoldDB" id="A0AAN9QW58"/>
<feature type="binding site" evidence="12">
    <location>
        <position position="145"/>
    </location>
    <ligand>
        <name>Mn(2+)</name>
        <dbReference type="ChEBI" id="CHEBI:29035"/>
    </ligand>
</feature>
<keyword evidence="4 14" id="KW-0964">Secreted</keyword>
<dbReference type="GO" id="GO:0048046">
    <property type="term" value="C:apoplast"/>
    <property type="evidence" value="ECO:0007669"/>
    <property type="project" value="UniProtKB-SubCell"/>
</dbReference>
<evidence type="ECO:0000256" key="2">
    <source>
        <dbReference type="ARBA" id="ARBA00007456"/>
    </source>
</evidence>
<feature type="chain" id="PRO_5042671713" description="Germin-like protein" evidence="14">
    <location>
        <begin position="18"/>
        <end position="207"/>
    </location>
</feature>
<feature type="disulfide bond" evidence="13">
    <location>
        <begin position="23"/>
        <end position="38"/>
    </location>
</feature>
<dbReference type="CDD" id="cd02241">
    <property type="entry name" value="cupin_OxOx"/>
    <property type="match status" value="1"/>
</dbReference>
<feature type="binding site" evidence="11">
    <location>
        <position position="101"/>
    </location>
    <ligand>
        <name>oxalate</name>
        <dbReference type="ChEBI" id="CHEBI:30623"/>
    </ligand>
</feature>
<comment type="similarity">
    <text evidence="2 14">Belongs to the germin family.</text>
</comment>
<name>A0AAN9QW58_CANGL</name>
<keyword evidence="9" id="KW-0325">Glycoprotein</keyword>
<evidence type="ECO:0000256" key="5">
    <source>
        <dbReference type="ARBA" id="ARBA00022723"/>
    </source>
</evidence>
<accession>A0AAN9QW58</accession>
<evidence type="ECO:0000256" key="9">
    <source>
        <dbReference type="ARBA" id="ARBA00023180"/>
    </source>
</evidence>
<dbReference type="InterPro" id="IPR014710">
    <property type="entry name" value="RmlC-like_jellyroll"/>
</dbReference>
<dbReference type="SMART" id="SM00835">
    <property type="entry name" value="Cupin_1"/>
    <property type="match status" value="1"/>
</dbReference>
<comment type="subcellular location">
    <subcellularLocation>
        <location evidence="1 14">Secreted</location>
        <location evidence="1 14">Extracellular space</location>
        <location evidence="1 14">Apoplast</location>
    </subcellularLocation>
</comment>
<keyword evidence="7 13" id="KW-1015">Disulfide bond</keyword>
<dbReference type="Pfam" id="PF00190">
    <property type="entry name" value="Cupin_1"/>
    <property type="match status" value="1"/>
</dbReference>
<keyword evidence="6 14" id="KW-0732">Signal</keyword>
<evidence type="ECO:0000256" key="8">
    <source>
        <dbReference type="ARBA" id="ARBA00023170"/>
    </source>
</evidence>
<evidence type="ECO:0000256" key="11">
    <source>
        <dbReference type="PIRSR" id="PIRSR601929-1"/>
    </source>
</evidence>
<reference evidence="16 17" key="1">
    <citation type="submission" date="2024-01" db="EMBL/GenBank/DDBJ databases">
        <title>The genomes of 5 underutilized Papilionoideae crops provide insights into root nodulation and disease resistanc.</title>
        <authorList>
            <person name="Jiang F."/>
        </authorList>
    </citation>
    <scope>NUCLEOTIDE SEQUENCE [LARGE SCALE GENOMIC DNA]</scope>
    <source>
        <strain evidence="16">LVBAO_FW01</strain>
        <tissue evidence="16">Leaves</tissue>
    </source>
</reference>
<feature type="binding site" evidence="12">
    <location>
        <position position="101"/>
    </location>
    <ligand>
        <name>Mn(2+)</name>
        <dbReference type="ChEBI" id="CHEBI:29035"/>
    </ligand>
</feature>
<organism evidence="16 17">
    <name type="scientific">Canavalia gladiata</name>
    <name type="common">Sword bean</name>
    <name type="synonym">Dolichos gladiatus</name>
    <dbReference type="NCBI Taxonomy" id="3824"/>
    <lineage>
        <taxon>Eukaryota</taxon>
        <taxon>Viridiplantae</taxon>
        <taxon>Streptophyta</taxon>
        <taxon>Embryophyta</taxon>
        <taxon>Tracheophyta</taxon>
        <taxon>Spermatophyta</taxon>
        <taxon>Magnoliopsida</taxon>
        <taxon>eudicotyledons</taxon>
        <taxon>Gunneridae</taxon>
        <taxon>Pentapetalae</taxon>
        <taxon>rosids</taxon>
        <taxon>fabids</taxon>
        <taxon>Fabales</taxon>
        <taxon>Fabaceae</taxon>
        <taxon>Papilionoideae</taxon>
        <taxon>50 kb inversion clade</taxon>
        <taxon>NPAAA clade</taxon>
        <taxon>indigoferoid/millettioid clade</taxon>
        <taxon>Phaseoleae</taxon>
        <taxon>Canavalia</taxon>
    </lineage>
</organism>
<evidence type="ECO:0000256" key="12">
    <source>
        <dbReference type="PIRSR" id="PIRSR601929-2"/>
    </source>
</evidence>
<dbReference type="Gene3D" id="2.60.120.10">
    <property type="entry name" value="Jelly Rolls"/>
    <property type="match status" value="1"/>
</dbReference>
<evidence type="ECO:0000256" key="4">
    <source>
        <dbReference type="ARBA" id="ARBA00022525"/>
    </source>
</evidence>
<dbReference type="InterPro" id="IPR006045">
    <property type="entry name" value="Cupin_1"/>
</dbReference>
<evidence type="ECO:0000313" key="16">
    <source>
        <dbReference type="EMBL" id="KAK7349296.1"/>
    </source>
</evidence>
<dbReference type="InterPro" id="IPR011051">
    <property type="entry name" value="RmlC_Cupin_sf"/>
</dbReference>
<dbReference type="PANTHER" id="PTHR31238">
    <property type="entry name" value="GERMIN-LIKE PROTEIN SUBFAMILY 3 MEMBER 3"/>
    <property type="match status" value="1"/>
</dbReference>
<sequence>MIHILFLFVFLSSTSHAAIRDFCVADLNATQTVSGYPCKSPETVTVNDFAFSSLKAGNTTNTFKNSLSPAFVGQIPGLNGLGLSVARVDLDVEGVIPFHTHADASELIVVLEGVITAGFISSDNKVFVKTLTRGDVMVVPQGLLHFQINASKGKSTVYLIFSDPNPVAQLVDVALFGNNLNSNFVAKTTLLDLDQIKKLKTAFGGSG</sequence>
<dbReference type="Proteomes" id="UP001367508">
    <property type="component" value="Unassembled WGS sequence"/>
</dbReference>
<keyword evidence="8" id="KW-0675">Receptor</keyword>
<keyword evidence="10 11" id="KW-0464">Manganese</keyword>
<dbReference type="PRINTS" id="PR00325">
    <property type="entry name" value="GERMIN"/>
</dbReference>
<evidence type="ECO:0000256" key="1">
    <source>
        <dbReference type="ARBA" id="ARBA00004271"/>
    </source>
</evidence>
<gene>
    <name evidence="16" type="ORF">VNO77_06555</name>
</gene>
<dbReference type="InterPro" id="IPR001929">
    <property type="entry name" value="Germin"/>
</dbReference>
<feature type="domain" description="Cupin type-1" evidence="15">
    <location>
        <begin position="52"/>
        <end position="197"/>
    </location>
</feature>
<comment type="caution">
    <text evidence="16">The sequence shown here is derived from an EMBL/GenBank/DDBJ whole genome shotgun (WGS) entry which is preliminary data.</text>
</comment>
<evidence type="ECO:0000256" key="14">
    <source>
        <dbReference type="RuleBase" id="RU366015"/>
    </source>
</evidence>
<evidence type="ECO:0000256" key="6">
    <source>
        <dbReference type="ARBA" id="ARBA00022729"/>
    </source>
</evidence>
<feature type="signal peptide" evidence="14">
    <location>
        <begin position="1"/>
        <end position="17"/>
    </location>
</feature>
<feature type="binding site" evidence="12">
    <location>
        <position position="106"/>
    </location>
    <ligand>
        <name>Mn(2+)</name>
        <dbReference type="ChEBI" id="CHEBI:29035"/>
    </ligand>
</feature>
<protein>
    <recommendedName>
        <fullName evidence="14">Germin-like protein</fullName>
    </recommendedName>
</protein>